<dbReference type="PRINTS" id="PR00069">
    <property type="entry name" value="ALDKETRDTASE"/>
</dbReference>
<dbReference type="EMBL" id="RKMF01000010">
    <property type="protein sequence ID" value="ROZ62876.1"/>
    <property type="molecule type" value="Genomic_DNA"/>
</dbReference>
<evidence type="ECO:0000313" key="2">
    <source>
        <dbReference type="EMBL" id="ROZ62876.1"/>
    </source>
</evidence>
<dbReference type="InterPro" id="IPR023210">
    <property type="entry name" value="NADP_OxRdtase_dom"/>
</dbReference>
<proteinExistence type="predicted"/>
<evidence type="ECO:0000259" key="1">
    <source>
        <dbReference type="Pfam" id="PF00248"/>
    </source>
</evidence>
<dbReference type="InterPro" id="IPR020471">
    <property type="entry name" value="AKR"/>
</dbReference>
<sequence length="338" mass="36905">MQPADASSSIVSDHDAHGTAHGERLTTRLVYGAMALGGSWDGADLTDQEFAHGFAALSAAHDAGFRVIDLADIYTAGKSESVVGQWLAENPVRPELTLQTKAGIRLPGNTAPEDAPVHYRLDRATLRDGLEGSLARLGVDAVDRFLIHRWDPLVDVAEVGTVLDELVEEGLTRGIGVSNVSWYRLDLLQRHLHHPVEVVQSQLSLGHRDFVERQILWDHPDGTAVDFSEELLDEAAASGVEIQAWGALDQGRYTREPQDSADSATADLVRQIATDLRCSPEAVVLAWIMRLPQRVRPVIGSADPGRIRACAEADRALAVLTYEHWYALLNSARGRNIP</sequence>
<feature type="domain" description="NADP-dependent oxidoreductase" evidence="1">
    <location>
        <begin position="28"/>
        <end position="313"/>
    </location>
</feature>
<gene>
    <name evidence="2" type="ORF">EDL96_08895</name>
</gene>
<dbReference type="RefSeq" id="WP_123825437.1">
    <property type="nucleotide sequence ID" value="NZ_RKMF01000010.1"/>
</dbReference>
<organism evidence="2 3">
    <name type="scientific">Kocuria soli</name>
    <dbReference type="NCBI Taxonomy" id="2485125"/>
    <lineage>
        <taxon>Bacteria</taxon>
        <taxon>Bacillati</taxon>
        <taxon>Actinomycetota</taxon>
        <taxon>Actinomycetes</taxon>
        <taxon>Micrococcales</taxon>
        <taxon>Micrococcaceae</taxon>
        <taxon>Kocuria</taxon>
    </lineage>
</organism>
<dbReference type="InterPro" id="IPR036812">
    <property type="entry name" value="NAD(P)_OxRdtase_dom_sf"/>
</dbReference>
<dbReference type="OrthoDB" id="9768793at2"/>
<accession>A0A3N3ZPG5</accession>
<evidence type="ECO:0000313" key="3">
    <source>
        <dbReference type="Proteomes" id="UP000270616"/>
    </source>
</evidence>
<dbReference type="Pfam" id="PF00248">
    <property type="entry name" value="Aldo_ket_red"/>
    <property type="match status" value="1"/>
</dbReference>
<dbReference type="SUPFAM" id="SSF51430">
    <property type="entry name" value="NAD(P)-linked oxidoreductase"/>
    <property type="match status" value="1"/>
</dbReference>
<protein>
    <submittedName>
        <fullName evidence="2">Aldo/keto reductase</fullName>
    </submittedName>
</protein>
<dbReference type="AlphaFoldDB" id="A0A3N3ZPG5"/>
<dbReference type="Proteomes" id="UP000270616">
    <property type="component" value="Unassembled WGS sequence"/>
</dbReference>
<dbReference type="PANTHER" id="PTHR43364">
    <property type="entry name" value="NADH-SPECIFIC METHYLGLYOXAL REDUCTASE-RELATED"/>
    <property type="match status" value="1"/>
</dbReference>
<dbReference type="GO" id="GO:0005829">
    <property type="term" value="C:cytosol"/>
    <property type="evidence" value="ECO:0007669"/>
    <property type="project" value="TreeGrafter"/>
</dbReference>
<dbReference type="PANTHER" id="PTHR43364:SF1">
    <property type="entry name" value="OXIDOREDUCTASE YDHF"/>
    <property type="match status" value="1"/>
</dbReference>
<dbReference type="Gene3D" id="3.20.20.100">
    <property type="entry name" value="NADP-dependent oxidoreductase domain"/>
    <property type="match status" value="1"/>
</dbReference>
<dbReference type="GO" id="GO:0016491">
    <property type="term" value="F:oxidoreductase activity"/>
    <property type="evidence" value="ECO:0007669"/>
    <property type="project" value="InterPro"/>
</dbReference>
<comment type="caution">
    <text evidence="2">The sequence shown here is derived from an EMBL/GenBank/DDBJ whole genome shotgun (WGS) entry which is preliminary data.</text>
</comment>
<dbReference type="InterPro" id="IPR050523">
    <property type="entry name" value="AKR_Detox_Biosynth"/>
</dbReference>
<name>A0A3N3ZPG5_9MICC</name>
<reference evidence="2 3" key="1">
    <citation type="submission" date="2018-10" db="EMBL/GenBank/DDBJ databases">
        <title>Kocuria sp. M5W7-7, whole genome shotgun sequence.</title>
        <authorList>
            <person name="Tuo L."/>
        </authorList>
    </citation>
    <scope>NUCLEOTIDE SEQUENCE [LARGE SCALE GENOMIC DNA]</scope>
    <source>
        <strain evidence="2 3">M5W7-7</strain>
    </source>
</reference>
<keyword evidence="3" id="KW-1185">Reference proteome</keyword>